<sequence length="1061" mass="110046">MTDDVFGTAALRQGVAEAWLGSATRFREDANSEEDHARGHYRDRVVVELLQNASDAAVRAAAPGSAPEGRVHLTLDAARRVLRVSNTGASLDADGVASLASLRASAKDDEGQVGRFGVGFAAVRAVSDDVTVRSRTGGVRFSLDQTRDLVDGLTARPDAVRLAGDVVGRGDDLPVLRLPFAVPPLDAEGPWDTVVELVLRDDAAVRAVDAQVAQVDEVLLLAFPGIADLSLSVAPSDALPDAVGAERGVENRDERLISGQKSRPQRTVGGRFTDAELADLPREHRRAGWSLTWALVPDGGTPEGAPRLRRVLHAPTPTDIRVDLPAALIATFPVEAGRRHVLPGPATDRLAAEAGRAYAELVGDVAAQRYRSGGTTGTTGSTGASDTTGATSTTDRAPGHATGIEPLDLVPTGLPASDLDAAIRGAAVEALRATPVLPAPGESDTHLTAPADALVIAGSAGEDRELVAALATVLPGLVAVPVRHQATVRTLGATVAPLADLVDDLPAGVPTDRWHGVLSALAPHADEPGVLEALSGVRVPLADGRMAGVRGAVVLPEGSVDDGDEASLAATARVLGLRVVHPDVAHPLLVRAGAVVTDAQRMLHDPEVRRAALEAAEAVLDGDADDGEQEIVDSALALVRLTGGVDAPFWTGELPVPTASGEMAALREATLPGTWAAEVLDGLDPVDVEYVARYGAPVLASAGARTDPDVYTVRDVVTPEADESDAGLDGGGPDDPAGWLSGWSDYLRLLAVRFGAGVALGDLEAVADLDAVGDAAWDDVLAHLAVDPVIRQALLTPVRRGRVSAPSYTAWWLRERLGAPFALHDGVPLLPPAPRAVAGLDAATRRALGGADSLGDLDATDWPAALDRLPDVGSALPLRDALVVWRGLANLASRLDSADRSAALDPLPDRLPALDASSVVVQRADDVEVAGTARWAALGAVIPAPAGDAEALAELLDLPLAGQDGLPAPDLLGDERELEPRVAGLDHRLPRVWYFHERLSVAGRPVPWWVDSAGRVHATSSAGLASGLADRLGRPDRVALLAAVLAEPERAVALWATTAWG</sequence>
<reference evidence="4" key="1">
    <citation type="journal article" date="2019" name="Int. J. Syst. Evol. Microbiol.">
        <title>The Global Catalogue of Microorganisms (GCM) 10K type strain sequencing project: providing services to taxonomists for standard genome sequencing and annotation.</title>
        <authorList>
            <consortium name="The Broad Institute Genomics Platform"/>
            <consortium name="The Broad Institute Genome Sequencing Center for Infectious Disease"/>
            <person name="Wu L."/>
            <person name="Ma J."/>
        </authorList>
    </citation>
    <scope>NUCLEOTIDE SEQUENCE [LARGE SCALE GENOMIC DNA]</scope>
    <source>
        <strain evidence="4">JCM 18063</strain>
    </source>
</reference>
<dbReference type="NCBIfam" id="NF047352">
    <property type="entry name" value="P_loop_sacsin"/>
    <property type="match status" value="1"/>
</dbReference>
<comment type="caution">
    <text evidence="3">The sequence shown here is derived from an EMBL/GenBank/DDBJ whole genome shotgun (WGS) entry which is preliminary data.</text>
</comment>
<name>A0ABP8Y2I1_9MICO</name>
<evidence type="ECO:0000256" key="1">
    <source>
        <dbReference type="SAM" id="MobiDB-lite"/>
    </source>
</evidence>
<dbReference type="Proteomes" id="UP001500956">
    <property type="component" value="Unassembled WGS sequence"/>
</dbReference>
<keyword evidence="4" id="KW-1185">Reference proteome</keyword>
<evidence type="ECO:0000313" key="3">
    <source>
        <dbReference type="EMBL" id="GAA4719268.1"/>
    </source>
</evidence>
<evidence type="ECO:0000313" key="4">
    <source>
        <dbReference type="Proteomes" id="UP001500956"/>
    </source>
</evidence>
<dbReference type="RefSeq" id="WP_172148785.1">
    <property type="nucleotide sequence ID" value="NZ_BAABID010000004.1"/>
</dbReference>
<gene>
    <name evidence="3" type="ORF">GCM10023216_04860</name>
</gene>
<dbReference type="Pfam" id="PF02518">
    <property type="entry name" value="HATPase_c"/>
    <property type="match status" value="1"/>
</dbReference>
<dbReference type="InterPro" id="IPR036890">
    <property type="entry name" value="HATPase_C_sf"/>
</dbReference>
<feature type="domain" description="Histidine kinase/HSP90-like ATPase" evidence="2">
    <location>
        <begin position="46"/>
        <end position="143"/>
    </location>
</feature>
<accession>A0ABP8Y2I1</accession>
<evidence type="ECO:0000259" key="2">
    <source>
        <dbReference type="Pfam" id="PF02518"/>
    </source>
</evidence>
<protein>
    <recommendedName>
        <fullName evidence="2">Histidine kinase/HSP90-like ATPase domain-containing protein</fullName>
    </recommendedName>
</protein>
<feature type="compositionally biased region" description="Low complexity" evidence="1">
    <location>
        <begin position="378"/>
        <end position="395"/>
    </location>
</feature>
<dbReference type="Gene3D" id="3.30.565.10">
    <property type="entry name" value="Histidine kinase-like ATPase, C-terminal domain"/>
    <property type="match status" value="1"/>
</dbReference>
<dbReference type="EMBL" id="BAABID010000004">
    <property type="protein sequence ID" value="GAA4719268.1"/>
    <property type="molecule type" value="Genomic_DNA"/>
</dbReference>
<organism evidence="3 4">
    <name type="scientific">Isoptericola chiayiensis</name>
    <dbReference type="NCBI Taxonomy" id="579446"/>
    <lineage>
        <taxon>Bacteria</taxon>
        <taxon>Bacillati</taxon>
        <taxon>Actinomycetota</taxon>
        <taxon>Actinomycetes</taxon>
        <taxon>Micrococcales</taxon>
        <taxon>Promicromonosporaceae</taxon>
        <taxon>Isoptericola</taxon>
    </lineage>
</organism>
<dbReference type="SUPFAM" id="SSF55874">
    <property type="entry name" value="ATPase domain of HSP90 chaperone/DNA topoisomerase II/histidine kinase"/>
    <property type="match status" value="1"/>
</dbReference>
<feature type="region of interest" description="Disordered" evidence="1">
    <location>
        <begin position="372"/>
        <end position="406"/>
    </location>
</feature>
<proteinExistence type="predicted"/>
<dbReference type="InterPro" id="IPR003594">
    <property type="entry name" value="HATPase_dom"/>
</dbReference>